<dbReference type="SUPFAM" id="SSF53474">
    <property type="entry name" value="alpha/beta-Hydrolases"/>
    <property type="match status" value="1"/>
</dbReference>
<evidence type="ECO:0000256" key="1">
    <source>
        <dbReference type="ARBA" id="ARBA00005964"/>
    </source>
</evidence>
<dbReference type="InterPro" id="IPR002018">
    <property type="entry name" value="CarbesteraseB"/>
</dbReference>
<dbReference type="STRING" id="1314771.A0A197JTY8"/>
<keyword evidence="3" id="KW-0732">Signal</keyword>
<dbReference type="InterPro" id="IPR019826">
    <property type="entry name" value="Carboxylesterase_B_AS"/>
</dbReference>
<dbReference type="GO" id="GO:0016787">
    <property type="term" value="F:hydrolase activity"/>
    <property type="evidence" value="ECO:0007669"/>
    <property type="project" value="UniProtKB-KW"/>
</dbReference>
<feature type="domain" description="Carboxylesterase type B" evidence="4">
    <location>
        <begin position="160"/>
        <end position="545"/>
    </location>
</feature>
<evidence type="ECO:0000313" key="5">
    <source>
        <dbReference type="EMBL" id="OAQ28448.1"/>
    </source>
</evidence>
<comment type="similarity">
    <text evidence="1 3">Belongs to the type-B carboxylesterase/lipase family.</text>
</comment>
<feature type="chain" id="PRO_5008444075" description="Carboxylic ester hydrolase" evidence="3">
    <location>
        <begin position="30"/>
        <end position="561"/>
    </location>
</feature>
<dbReference type="EMBL" id="KV442048">
    <property type="protein sequence ID" value="OAQ28448.1"/>
    <property type="molecule type" value="Genomic_DNA"/>
</dbReference>
<name>A0A197JTY8_9FUNG</name>
<dbReference type="Pfam" id="PF00135">
    <property type="entry name" value="COesterase"/>
    <property type="match status" value="1"/>
</dbReference>
<keyword evidence="2 3" id="KW-0378">Hydrolase</keyword>
<dbReference type="PROSITE" id="PS00122">
    <property type="entry name" value="CARBOXYLESTERASE_B_1"/>
    <property type="match status" value="1"/>
</dbReference>
<protein>
    <recommendedName>
        <fullName evidence="3">Carboxylic ester hydrolase</fullName>
        <ecNumber evidence="3">3.1.1.-</ecNumber>
    </recommendedName>
</protein>
<accession>A0A197JTY8</accession>
<reference evidence="5 6" key="1">
    <citation type="submission" date="2016-05" db="EMBL/GenBank/DDBJ databases">
        <title>Genome sequencing reveals origins of a unique bacterial endosymbiosis in the earliest lineages of terrestrial Fungi.</title>
        <authorList>
            <consortium name="DOE Joint Genome Institute"/>
            <person name="Uehling J."/>
            <person name="Gryganskyi A."/>
            <person name="Hameed K."/>
            <person name="Tschaplinski T."/>
            <person name="Misztal P."/>
            <person name="Wu S."/>
            <person name="Desiro A."/>
            <person name="Vande Pol N."/>
            <person name="Du Z.-Y."/>
            <person name="Zienkiewicz A."/>
            <person name="Zienkiewicz K."/>
            <person name="Morin E."/>
            <person name="Tisserant E."/>
            <person name="Splivallo R."/>
            <person name="Hainaut M."/>
            <person name="Henrissat B."/>
            <person name="Ohm R."/>
            <person name="Kuo A."/>
            <person name="Yan J."/>
            <person name="Lipzen A."/>
            <person name="Nolan M."/>
            <person name="Labutti K."/>
            <person name="Barry K."/>
            <person name="Goldstein A."/>
            <person name="Labbe J."/>
            <person name="Schadt C."/>
            <person name="Tuskan G."/>
            <person name="Grigoriev I."/>
            <person name="Martin F."/>
            <person name="Vilgalys R."/>
            <person name="Bonito G."/>
        </authorList>
    </citation>
    <scope>NUCLEOTIDE SEQUENCE [LARGE SCALE GENOMIC DNA]</scope>
    <source>
        <strain evidence="5 6">AG-77</strain>
    </source>
</reference>
<dbReference type="OrthoDB" id="408631at2759"/>
<dbReference type="InterPro" id="IPR029058">
    <property type="entry name" value="AB_hydrolase_fold"/>
</dbReference>
<proteinExistence type="inferred from homology"/>
<sequence>MGPLSNRFGLRSLVALLAFAAIQLTCVSGGAVLDTYGHEMQENEQYYVCAAWLRESTNQWEFYGIKNQIEFPGDGYPIFSNPKDNVYRLWFCNTWDYTHENGWECMDRAGTLWENKEYSVGYRHYSGFAENWLTKKGERKVQWSKHRGTGFTLHSLELGSLVSRGGVVVVTTNYRLGLFGWFENINSWARSVIPGNQAFRDQILAFQWVQANIPSFGGDPTRVTVFGQSAGAHSIRALLSIPSAFGLYQRVISESDPLDIPFKTPQDATRINSYLLTLLGCNTGNLDCARAASVNDILEATLKADQLALDDDTWTTFGLVERPINDGELIVDDFATLVREGRYNTNASIMWGTVKDEAGYYVPLHYTEPVPIPKAIESLEVMFEKNRTLDILASPYFPLSPSDPDTFRVTFTQFGMDYYWLCPLQYFSRQMAKYKPTYNFRFSRGRDMPLVEESFCAASTGRVCHSNEIQTVFASGAAVPGFTQMGDDARFARQVVDRFTTFAKTGNPNPRTGGLFGVEITNPDVVGVDWLPYGELNATLDMNVESGMVYNLQSASCQWIE</sequence>
<feature type="signal peptide" evidence="3">
    <location>
        <begin position="1"/>
        <end position="29"/>
    </location>
</feature>
<dbReference type="AlphaFoldDB" id="A0A197JTY8"/>
<evidence type="ECO:0000256" key="2">
    <source>
        <dbReference type="ARBA" id="ARBA00022801"/>
    </source>
</evidence>
<evidence type="ECO:0000256" key="3">
    <source>
        <dbReference type="RuleBase" id="RU361235"/>
    </source>
</evidence>
<evidence type="ECO:0000313" key="6">
    <source>
        <dbReference type="Proteomes" id="UP000078512"/>
    </source>
</evidence>
<dbReference type="Gene3D" id="3.40.50.1820">
    <property type="entry name" value="alpha/beta hydrolase"/>
    <property type="match status" value="1"/>
</dbReference>
<keyword evidence="6" id="KW-1185">Reference proteome</keyword>
<evidence type="ECO:0000259" key="4">
    <source>
        <dbReference type="Pfam" id="PF00135"/>
    </source>
</evidence>
<gene>
    <name evidence="5" type="ORF">K457DRAFT_895717</name>
</gene>
<dbReference type="PANTHER" id="PTHR45570">
    <property type="entry name" value="CARBOXYLIC ESTER HYDROLASE"/>
    <property type="match status" value="1"/>
</dbReference>
<organism evidence="5 6">
    <name type="scientific">Linnemannia elongata AG-77</name>
    <dbReference type="NCBI Taxonomy" id="1314771"/>
    <lineage>
        <taxon>Eukaryota</taxon>
        <taxon>Fungi</taxon>
        <taxon>Fungi incertae sedis</taxon>
        <taxon>Mucoromycota</taxon>
        <taxon>Mortierellomycotina</taxon>
        <taxon>Mortierellomycetes</taxon>
        <taxon>Mortierellales</taxon>
        <taxon>Mortierellaceae</taxon>
        <taxon>Linnemannia</taxon>
    </lineage>
</organism>
<dbReference type="EC" id="3.1.1.-" evidence="3"/>
<dbReference type="Proteomes" id="UP000078512">
    <property type="component" value="Unassembled WGS sequence"/>
</dbReference>